<dbReference type="EMBL" id="CZQA01000008">
    <property type="protein sequence ID" value="CUS35364.1"/>
    <property type="molecule type" value="Genomic_DNA"/>
</dbReference>
<organism evidence="1 2">
    <name type="scientific">Candidatus Nitrospira nitrosa</name>
    <dbReference type="NCBI Taxonomy" id="1742972"/>
    <lineage>
        <taxon>Bacteria</taxon>
        <taxon>Pseudomonadati</taxon>
        <taxon>Nitrospirota</taxon>
        <taxon>Nitrospiria</taxon>
        <taxon>Nitrospirales</taxon>
        <taxon>Nitrospiraceae</taxon>
        <taxon>Nitrospira</taxon>
    </lineage>
</organism>
<gene>
    <name evidence="1" type="ORF">COMA1_20240</name>
</gene>
<dbReference type="AlphaFoldDB" id="A0A0S4LH77"/>
<proteinExistence type="predicted"/>
<dbReference type="Proteomes" id="UP000199032">
    <property type="component" value="Unassembled WGS sequence"/>
</dbReference>
<protein>
    <submittedName>
        <fullName evidence="1">Uncharacterized protein</fullName>
    </submittedName>
</protein>
<sequence length="47" mass="5414">MVKQSEGKLPEGKALRAEVANIWVRIQGKSRAIVLGKRLQFLERRPR</sequence>
<reference evidence="1 2" key="1">
    <citation type="submission" date="2015-10" db="EMBL/GenBank/DDBJ databases">
        <authorList>
            <person name="Gilbert D.G."/>
        </authorList>
    </citation>
    <scope>NUCLEOTIDE SEQUENCE [LARGE SCALE GENOMIC DNA]</scope>
    <source>
        <strain evidence="1">COMA1</strain>
    </source>
</reference>
<keyword evidence="2" id="KW-1185">Reference proteome</keyword>
<name>A0A0S4LH77_9BACT</name>
<accession>A0A0S4LH77</accession>
<evidence type="ECO:0000313" key="2">
    <source>
        <dbReference type="Proteomes" id="UP000199032"/>
    </source>
</evidence>
<evidence type="ECO:0000313" key="1">
    <source>
        <dbReference type="EMBL" id="CUS35364.1"/>
    </source>
</evidence>
<dbReference type="STRING" id="1742972.COMA1_20240"/>